<evidence type="ECO:0000313" key="1">
    <source>
        <dbReference type="EMBL" id="GBL97065.1"/>
    </source>
</evidence>
<name>A0A4Y2BZZ5_ARAVE</name>
<gene>
    <name evidence="1" type="ORF">AVEN_212464_1</name>
</gene>
<proteinExistence type="predicted"/>
<evidence type="ECO:0000313" key="2">
    <source>
        <dbReference type="Proteomes" id="UP000499080"/>
    </source>
</evidence>
<reference evidence="1 2" key="1">
    <citation type="journal article" date="2019" name="Sci. Rep.">
        <title>Orb-weaving spider Araneus ventricosus genome elucidates the spidroin gene catalogue.</title>
        <authorList>
            <person name="Kono N."/>
            <person name="Nakamura H."/>
            <person name="Ohtoshi R."/>
            <person name="Moran D.A.P."/>
            <person name="Shinohara A."/>
            <person name="Yoshida Y."/>
            <person name="Fujiwara M."/>
            <person name="Mori M."/>
            <person name="Tomita M."/>
            <person name="Arakawa K."/>
        </authorList>
    </citation>
    <scope>NUCLEOTIDE SEQUENCE [LARGE SCALE GENOMIC DNA]</scope>
</reference>
<dbReference type="AlphaFoldDB" id="A0A4Y2BZZ5"/>
<comment type="caution">
    <text evidence="1">The sequence shown here is derived from an EMBL/GenBank/DDBJ whole genome shotgun (WGS) entry which is preliminary data.</text>
</comment>
<keyword evidence="2" id="KW-1185">Reference proteome</keyword>
<accession>A0A4Y2BZZ5</accession>
<dbReference type="Proteomes" id="UP000499080">
    <property type="component" value="Unassembled WGS sequence"/>
</dbReference>
<sequence>MTNWVEGEMTNPSTLIHELVVLPDCHFLFMHLTGTPVKSEHLIKKG</sequence>
<feature type="non-terminal residue" evidence="1">
    <location>
        <position position="46"/>
    </location>
</feature>
<organism evidence="1 2">
    <name type="scientific">Araneus ventricosus</name>
    <name type="common">Orbweaver spider</name>
    <name type="synonym">Epeira ventricosa</name>
    <dbReference type="NCBI Taxonomy" id="182803"/>
    <lineage>
        <taxon>Eukaryota</taxon>
        <taxon>Metazoa</taxon>
        <taxon>Ecdysozoa</taxon>
        <taxon>Arthropoda</taxon>
        <taxon>Chelicerata</taxon>
        <taxon>Arachnida</taxon>
        <taxon>Araneae</taxon>
        <taxon>Araneomorphae</taxon>
        <taxon>Entelegynae</taxon>
        <taxon>Araneoidea</taxon>
        <taxon>Araneidae</taxon>
        <taxon>Araneus</taxon>
    </lineage>
</organism>
<protein>
    <submittedName>
        <fullName evidence="1">Uncharacterized protein</fullName>
    </submittedName>
</protein>
<dbReference type="EMBL" id="BGPR01161347">
    <property type="protein sequence ID" value="GBL97065.1"/>
    <property type="molecule type" value="Genomic_DNA"/>
</dbReference>